<reference evidence="1" key="1">
    <citation type="submission" date="2021-09" db="EMBL/GenBank/DDBJ databases">
        <authorList>
            <consortium name="AG Swart"/>
            <person name="Singh M."/>
            <person name="Singh A."/>
            <person name="Seah K."/>
            <person name="Emmerich C."/>
        </authorList>
    </citation>
    <scope>NUCLEOTIDE SEQUENCE</scope>
    <source>
        <strain evidence="1">ATCC30299</strain>
    </source>
</reference>
<evidence type="ECO:0000313" key="2">
    <source>
        <dbReference type="Proteomes" id="UP001162131"/>
    </source>
</evidence>
<dbReference type="Proteomes" id="UP001162131">
    <property type="component" value="Unassembled WGS sequence"/>
</dbReference>
<evidence type="ECO:0000313" key="1">
    <source>
        <dbReference type="EMBL" id="CAG9313609.1"/>
    </source>
</evidence>
<gene>
    <name evidence="1" type="ORF">BSTOLATCC_MIC9422</name>
</gene>
<accession>A0AAU9IDY3</accession>
<sequence>MTISKGRPYFLPSIINSISENSFCGAGLENFAVTSQMLVFRSFFAKFMLSARKNTFIYKIIKKSPNIKIGYHY</sequence>
<protein>
    <submittedName>
        <fullName evidence="1">Uncharacterized protein</fullName>
    </submittedName>
</protein>
<organism evidence="1 2">
    <name type="scientific">Blepharisma stoltei</name>
    <dbReference type="NCBI Taxonomy" id="1481888"/>
    <lineage>
        <taxon>Eukaryota</taxon>
        <taxon>Sar</taxon>
        <taxon>Alveolata</taxon>
        <taxon>Ciliophora</taxon>
        <taxon>Postciliodesmatophora</taxon>
        <taxon>Heterotrichea</taxon>
        <taxon>Heterotrichida</taxon>
        <taxon>Blepharismidae</taxon>
        <taxon>Blepharisma</taxon>
    </lineage>
</organism>
<name>A0AAU9IDY3_9CILI</name>
<proteinExistence type="predicted"/>
<comment type="caution">
    <text evidence="1">The sequence shown here is derived from an EMBL/GenBank/DDBJ whole genome shotgun (WGS) entry which is preliminary data.</text>
</comment>
<dbReference type="EMBL" id="CAJZBQ010000011">
    <property type="protein sequence ID" value="CAG9313609.1"/>
    <property type="molecule type" value="Genomic_DNA"/>
</dbReference>
<dbReference type="AlphaFoldDB" id="A0AAU9IDY3"/>
<keyword evidence="2" id="KW-1185">Reference proteome</keyword>